<accession>A0A151TCY7</accession>
<reference evidence="1 2" key="1">
    <citation type="journal article" date="2012" name="Nat. Biotechnol.">
        <title>Draft genome sequence of pigeonpea (Cajanus cajan), an orphan legume crop of resource-poor farmers.</title>
        <authorList>
            <person name="Varshney R.K."/>
            <person name="Chen W."/>
            <person name="Li Y."/>
            <person name="Bharti A.K."/>
            <person name="Saxena R.K."/>
            <person name="Schlueter J.A."/>
            <person name="Donoghue M.T."/>
            <person name="Azam S."/>
            <person name="Fan G."/>
            <person name="Whaley A.M."/>
            <person name="Farmer A.D."/>
            <person name="Sheridan J."/>
            <person name="Iwata A."/>
            <person name="Tuteja R."/>
            <person name="Penmetsa R.V."/>
            <person name="Wu W."/>
            <person name="Upadhyaya H.D."/>
            <person name="Yang S.P."/>
            <person name="Shah T."/>
            <person name="Saxena K.B."/>
            <person name="Michael T."/>
            <person name="McCombie W.R."/>
            <person name="Yang B."/>
            <person name="Zhang G."/>
            <person name="Yang H."/>
            <person name="Wang J."/>
            <person name="Spillane C."/>
            <person name="Cook D.R."/>
            <person name="May G.D."/>
            <person name="Xu X."/>
            <person name="Jackson S.A."/>
        </authorList>
    </citation>
    <scope>NUCLEOTIDE SEQUENCE [LARGE SCALE GENOMIC DNA]</scope>
    <source>
        <strain evidence="2">cv. Asha</strain>
    </source>
</reference>
<evidence type="ECO:0008006" key="3">
    <source>
        <dbReference type="Google" id="ProtNLM"/>
    </source>
</evidence>
<gene>
    <name evidence="1" type="ORF">KK1_019532</name>
</gene>
<keyword evidence="2" id="KW-1185">Reference proteome</keyword>
<dbReference type="EMBL" id="CM003609">
    <property type="protein sequence ID" value="KYP64919.1"/>
    <property type="molecule type" value="Genomic_DNA"/>
</dbReference>
<evidence type="ECO:0000313" key="2">
    <source>
        <dbReference type="Proteomes" id="UP000075243"/>
    </source>
</evidence>
<dbReference type="AlphaFoldDB" id="A0A151TCY7"/>
<sequence length="102" mass="11665">MMSKLEMSNLGLISYFLGIEFKLTQYGIVIHQSKYAKNLLNRSICSNNLTGTLVEVGLALEKDTNEKLVDSTHYRKIVGCLKYFCNIRSDLSINVRLINKFK</sequence>
<organism evidence="1 2">
    <name type="scientific">Cajanus cajan</name>
    <name type="common">Pigeon pea</name>
    <name type="synonym">Cajanus indicus</name>
    <dbReference type="NCBI Taxonomy" id="3821"/>
    <lineage>
        <taxon>Eukaryota</taxon>
        <taxon>Viridiplantae</taxon>
        <taxon>Streptophyta</taxon>
        <taxon>Embryophyta</taxon>
        <taxon>Tracheophyta</taxon>
        <taxon>Spermatophyta</taxon>
        <taxon>Magnoliopsida</taxon>
        <taxon>eudicotyledons</taxon>
        <taxon>Gunneridae</taxon>
        <taxon>Pentapetalae</taxon>
        <taxon>rosids</taxon>
        <taxon>fabids</taxon>
        <taxon>Fabales</taxon>
        <taxon>Fabaceae</taxon>
        <taxon>Papilionoideae</taxon>
        <taxon>50 kb inversion clade</taxon>
        <taxon>NPAAA clade</taxon>
        <taxon>indigoferoid/millettioid clade</taxon>
        <taxon>Phaseoleae</taxon>
        <taxon>Cajanus</taxon>
    </lineage>
</organism>
<evidence type="ECO:0000313" key="1">
    <source>
        <dbReference type="EMBL" id="KYP64919.1"/>
    </source>
</evidence>
<dbReference type="Proteomes" id="UP000075243">
    <property type="component" value="Chromosome 7"/>
</dbReference>
<protein>
    <recommendedName>
        <fullName evidence="3">Reverse transcriptase Ty1/copia-type domain-containing protein</fullName>
    </recommendedName>
</protein>
<proteinExistence type="predicted"/>
<dbReference type="Gramene" id="C.cajan_18980.t">
    <property type="protein sequence ID" value="C.cajan_18980.t.cds1"/>
    <property type="gene ID" value="C.cajan_18980"/>
</dbReference>
<name>A0A151TCY7_CAJCA</name>